<sequence length="227" mass="25293">MSVKKKLGMGIAAAALGISLVGGGTFAYFSDTAEQTNHFTSGTIDLAVNPTVQVPMNNLKPGDWMPRSFELQNNGSLDIKYVDLSTEYTVRNGQGQVVNDDLANEYAKQLYVQFLNNTSGDDDYEVLFEVSLYDLKNLSPEDLATKIDIERVMTQPGLVWIPIIGWVGPPQYDDIPTEVTGIDVDDSADFDVQFRFNDTGERQNDLQGLQLELEWTFEGFQTDGEER</sequence>
<keyword evidence="2" id="KW-1185">Reference proteome</keyword>
<dbReference type="Pfam" id="PF12389">
    <property type="entry name" value="Peptidase_M73"/>
    <property type="match status" value="2"/>
</dbReference>
<proteinExistence type="predicted"/>
<dbReference type="Proteomes" id="UP000183988">
    <property type="component" value="Unassembled WGS sequence"/>
</dbReference>
<organism evidence="1 2">
    <name type="scientific">Ornithinibacillus halophilus</name>
    <dbReference type="NCBI Taxonomy" id="930117"/>
    <lineage>
        <taxon>Bacteria</taxon>
        <taxon>Bacillati</taxon>
        <taxon>Bacillota</taxon>
        <taxon>Bacilli</taxon>
        <taxon>Bacillales</taxon>
        <taxon>Bacillaceae</taxon>
        <taxon>Ornithinibacillus</taxon>
    </lineage>
</organism>
<evidence type="ECO:0000313" key="1">
    <source>
        <dbReference type="EMBL" id="SHF89672.1"/>
    </source>
</evidence>
<reference evidence="1 2" key="1">
    <citation type="submission" date="2016-11" db="EMBL/GenBank/DDBJ databases">
        <authorList>
            <person name="Jaros S."/>
            <person name="Januszkiewicz K."/>
            <person name="Wedrychowicz H."/>
        </authorList>
    </citation>
    <scope>NUCLEOTIDE SEQUENCE [LARGE SCALE GENOMIC DNA]</scope>
    <source>
        <strain evidence="1 2">IBRC-M 10683</strain>
    </source>
</reference>
<gene>
    <name evidence="1" type="ORF">SAMN05216225_100845</name>
</gene>
<dbReference type="InterPro" id="IPR022121">
    <property type="entry name" value="Peptidase_M73_camelysin"/>
</dbReference>
<name>A0A1M5FEW0_9BACI</name>
<dbReference type="STRING" id="930117.SAMN05216225_100845"/>
<protein>
    <submittedName>
        <fullName evidence="1">Spore coat-associated protein N</fullName>
    </submittedName>
</protein>
<dbReference type="InterPro" id="IPR023833">
    <property type="entry name" value="Signal_pept_SipW-depend-type"/>
</dbReference>
<dbReference type="EMBL" id="FQVW01000008">
    <property type="protein sequence ID" value="SHF89672.1"/>
    <property type="molecule type" value="Genomic_DNA"/>
</dbReference>
<evidence type="ECO:0000313" key="2">
    <source>
        <dbReference type="Proteomes" id="UP000183988"/>
    </source>
</evidence>
<accession>A0A1M5FEW0</accession>
<dbReference type="RefSeq" id="WP_072888940.1">
    <property type="nucleotide sequence ID" value="NZ_FQVW01000008.1"/>
</dbReference>
<dbReference type="AlphaFoldDB" id="A0A1M5FEW0"/>
<dbReference type="OrthoDB" id="2660939at2"/>
<dbReference type="NCBIfam" id="TIGR04088">
    <property type="entry name" value="cognate_SipW"/>
    <property type="match status" value="1"/>
</dbReference>